<dbReference type="GO" id="GO:0004113">
    <property type="term" value="F:2',3'-cyclic-nucleotide 3'-phosphodiesterase activity"/>
    <property type="evidence" value="ECO:0007669"/>
    <property type="project" value="InterPro"/>
</dbReference>
<sequence>MRRRAPPWRRAWRGRSGRSRSWSPPRSEPAMSASGDLFGAPPPRRHSLFFALLPDAATVAALRAARQALEAELPPQRGRGVPDGKLHLTLHWLGEWSQPPQATVDAAREAAAAVRVPRFSVTLDTADCFGRCEAVWVLRGAASPPLLALHGTLATELAQRRVRLSPGSGFAPHVTLRRRASVRIVPRPLPPVHWPVGDFALLESVRGPGSAGYRLLGRWPLQAG</sequence>
<feature type="active site" description="Proton acceptor" evidence="2">
    <location>
        <position position="173"/>
    </location>
</feature>
<name>A0A921P1W7_9GAMM</name>
<dbReference type="Proteomes" id="UP000717981">
    <property type="component" value="Unassembled WGS sequence"/>
</dbReference>
<accession>A0A921P1W7</accession>
<dbReference type="PANTHER" id="PTHR35561">
    <property type="entry name" value="RNA 2',3'-CYCLIC PHOSPHODIESTERASE"/>
    <property type="match status" value="1"/>
</dbReference>
<keyword evidence="1 2" id="KW-0378">Hydrolase</keyword>
<comment type="catalytic activity">
    <reaction evidence="2">
        <text>a 3'-end 2',3'-cyclophospho-ribonucleotide-RNA + H2O = a 3'-end 2'-phospho-ribonucleotide-RNA + H(+)</text>
        <dbReference type="Rhea" id="RHEA:11828"/>
        <dbReference type="Rhea" id="RHEA-COMP:10464"/>
        <dbReference type="Rhea" id="RHEA-COMP:17353"/>
        <dbReference type="ChEBI" id="CHEBI:15377"/>
        <dbReference type="ChEBI" id="CHEBI:15378"/>
        <dbReference type="ChEBI" id="CHEBI:83064"/>
        <dbReference type="ChEBI" id="CHEBI:173113"/>
        <dbReference type="EC" id="3.1.4.58"/>
    </reaction>
</comment>
<comment type="caution">
    <text evidence="4">The sequence shown here is derived from an EMBL/GenBank/DDBJ whole genome shotgun (WGS) entry which is preliminary data.</text>
</comment>
<evidence type="ECO:0000256" key="2">
    <source>
        <dbReference type="HAMAP-Rule" id="MF_01940"/>
    </source>
</evidence>
<dbReference type="PANTHER" id="PTHR35561:SF1">
    <property type="entry name" value="RNA 2',3'-CYCLIC PHOSPHODIESTERASE"/>
    <property type="match status" value="1"/>
</dbReference>
<gene>
    <name evidence="4" type="ORF">CR938_03720</name>
</gene>
<feature type="region of interest" description="Disordered" evidence="3">
    <location>
        <begin position="1"/>
        <end position="38"/>
    </location>
</feature>
<protein>
    <recommendedName>
        <fullName evidence="2">RNA 2',3'-cyclic phosphodiesterase</fullName>
        <shortName evidence="2">RNA 2',3'-CPDase</shortName>
        <ecNumber evidence="2">3.1.4.58</ecNumber>
    </recommendedName>
</protein>
<comment type="function">
    <text evidence="2">Hydrolyzes RNA 2',3'-cyclic phosphodiester to an RNA 2'-phosphomonoester.</text>
</comment>
<feature type="active site" description="Proton donor" evidence="2">
    <location>
        <position position="87"/>
    </location>
</feature>
<feature type="short sequence motif" description="HXTX 1" evidence="2">
    <location>
        <begin position="87"/>
        <end position="90"/>
    </location>
</feature>
<dbReference type="AlphaFoldDB" id="A0A921P1W7"/>
<feature type="short sequence motif" description="HXTX 2" evidence="2">
    <location>
        <begin position="173"/>
        <end position="176"/>
    </location>
</feature>
<dbReference type="InterPro" id="IPR004175">
    <property type="entry name" value="RNA_CPDase"/>
</dbReference>
<dbReference type="EMBL" id="PDWK01000012">
    <property type="protein sequence ID" value="KAF1689958.1"/>
    <property type="molecule type" value="Genomic_DNA"/>
</dbReference>
<evidence type="ECO:0000256" key="1">
    <source>
        <dbReference type="ARBA" id="ARBA00022801"/>
    </source>
</evidence>
<evidence type="ECO:0000313" key="4">
    <source>
        <dbReference type="EMBL" id="KAF1689958.1"/>
    </source>
</evidence>
<dbReference type="EC" id="3.1.4.58" evidence="2"/>
<evidence type="ECO:0000313" key="5">
    <source>
        <dbReference type="Proteomes" id="UP000717981"/>
    </source>
</evidence>
<feature type="compositionally biased region" description="Basic residues" evidence="3">
    <location>
        <begin position="1"/>
        <end position="18"/>
    </location>
</feature>
<dbReference type="HAMAP" id="MF_01940">
    <property type="entry name" value="RNA_CPDase"/>
    <property type="match status" value="1"/>
</dbReference>
<organism evidence="4 5">
    <name type="scientific">Pseudoxanthomonas taiwanensis</name>
    <dbReference type="NCBI Taxonomy" id="176598"/>
    <lineage>
        <taxon>Bacteria</taxon>
        <taxon>Pseudomonadati</taxon>
        <taxon>Pseudomonadota</taxon>
        <taxon>Gammaproteobacteria</taxon>
        <taxon>Lysobacterales</taxon>
        <taxon>Lysobacteraceae</taxon>
        <taxon>Pseudoxanthomonas</taxon>
    </lineage>
</organism>
<dbReference type="SUPFAM" id="SSF55144">
    <property type="entry name" value="LigT-like"/>
    <property type="match status" value="1"/>
</dbReference>
<evidence type="ECO:0000256" key="3">
    <source>
        <dbReference type="SAM" id="MobiDB-lite"/>
    </source>
</evidence>
<proteinExistence type="inferred from homology"/>
<reference evidence="4" key="1">
    <citation type="submission" date="2017-10" db="EMBL/GenBank/DDBJ databases">
        <title>Whole genome sequencing of members of genus Pseudoxanthomonas.</title>
        <authorList>
            <person name="Kumar S."/>
            <person name="Bansal K."/>
            <person name="Kaur A."/>
            <person name="Patil P."/>
            <person name="Sharma S."/>
            <person name="Patil P.B."/>
        </authorList>
    </citation>
    <scope>NUCLEOTIDE SEQUENCE</scope>
    <source>
        <strain evidence="4">DSM 22914</strain>
    </source>
</reference>
<dbReference type="Pfam" id="PF13563">
    <property type="entry name" value="2_5_RNA_ligase2"/>
    <property type="match status" value="1"/>
</dbReference>
<dbReference type="Gene3D" id="3.90.1140.10">
    <property type="entry name" value="Cyclic phosphodiesterase"/>
    <property type="match status" value="1"/>
</dbReference>
<keyword evidence="5" id="KW-1185">Reference proteome</keyword>
<dbReference type="InterPro" id="IPR009097">
    <property type="entry name" value="Cyclic_Pdiesterase"/>
</dbReference>
<dbReference type="GO" id="GO:0008664">
    <property type="term" value="F:RNA 2',3'-cyclic 3'-phosphodiesterase activity"/>
    <property type="evidence" value="ECO:0007669"/>
    <property type="project" value="UniProtKB-EC"/>
</dbReference>
<comment type="similarity">
    <text evidence="2">Belongs to the 2H phosphoesterase superfamily. ThpR family.</text>
</comment>